<dbReference type="Proteomes" id="UP000503011">
    <property type="component" value="Chromosome"/>
</dbReference>
<evidence type="ECO:0000256" key="1">
    <source>
        <dbReference type="SAM" id="MobiDB-lite"/>
    </source>
</evidence>
<feature type="compositionally biased region" description="Low complexity" evidence="1">
    <location>
        <begin position="25"/>
        <end position="37"/>
    </location>
</feature>
<dbReference type="GO" id="GO:0006508">
    <property type="term" value="P:proteolysis"/>
    <property type="evidence" value="ECO:0007669"/>
    <property type="project" value="InterPro"/>
</dbReference>
<dbReference type="PANTHER" id="PTHR43019:SF23">
    <property type="entry name" value="PROTEASE DO-LIKE 5, CHLOROPLASTIC"/>
    <property type="match status" value="1"/>
</dbReference>
<dbReference type="SUPFAM" id="SSF50494">
    <property type="entry name" value="Trypsin-like serine proteases"/>
    <property type="match status" value="1"/>
</dbReference>
<dbReference type="RefSeq" id="WP_173159260.1">
    <property type="nucleotide sequence ID" value="NZ_AP022871.1"/>
</dbReference>
<dbReference type="InterPro" id="IPR043504">
    <property type="entry name" value="Peptidase_S1_PA_chymotrypsin"/>
</dbReference>
<organism evidence="3 4">
    <name type="scientific">Phytohabitans suffuscus</name>
    <dbReference type="NCBI Taxonomy" id="624315"/>
    <lineage>
        <taxon>Bacteria</taxon>
        <taxon>Bacillati</taxon>
        <taxon>Actinomycetota</taxon>
        <taxon>Actinomycetes</taxon>
        <taxon>Micromonosporales</taxon>
        <taxon>Micromonosporaceae</taxon>
    </lineage>
</organism>
<dbReference type="KEGG" id="psuu:Psuf_052010"/>
<feature type="compositionally biased region" description="Pro residues" evidence="1">
    <location>
        <begin position="54"/>
        <end position="75"/>
    </location>
</feature>
<dbReference type="PRINTS" id="PR00834">
    <property type="entry name" value="PROTEASES2C"/>
</dbReference>
<dbReference type="EMBL" id="AP022871">
    <property type="protein sequence ID" value="BCB87888.1"/>
    <property type="molecule type" value="Genomic_DNA"/>
</dbReference>
<dbReference type="PANTHER" id="PTHR43019">
    <property type="entry name" value="SERINE ENDOPROTEASE DEGS"/>
    <property type="match status" value="1"/>
</dbReference>
<sequence>MTAGYDPLSAQPGAQVPGPRHSVDDGVGVAPAGASGVPAGGPPYADDPDGLYRPGPPPPPPQGPPAAPPVYGAVPPPGPPPGPAYPPPPAAFPAPAYPLSAPPVSALPGEPHYQAYPPVAQPQPGRRISWLGLTALALALILGGVAIVQSIQIRDLQGRVASGDRALAEAQAADKSRLDGLDGRTTELETAAGKAFNPEAISTEVLPSVFRVSAGQFTGTAFAVGKQTGNSTNLFTNFHVVESVWDAGQREVFIERKDQRWPATIVRVDEQADVAQLRTNNKFTGLATAREAAKSGQQIIVVGAPLGLEDTVTTGVISAIRKDEGGSGTVIQFDAPINPGNSGGPVVNAAKQVVGIATAKARDAEGIGLAVPIKTACDEFKIC</sequence>
<evidence type="ECO:0000313" key="3">
    <source>
        <dbReference type="EMBL" id="BCB87888.1"/>
    </source>
</evidence>
<keyword evidence="2" id="KW-0812">Transmembrane</keyword>
<feature type="region of interest" description="Disordered" evidence="1">
    <location>
        <begin position="1"/>
        <end position="75"/>
    </location>
</feature>
<dbReference type="InterPro" id="IPR009003">
    <property type="entry name" value="Peptidase_S1_PA"/>
</dbReference>
<dbReference type="Gene3D" id="2.40.10.10">
    <property type="entry name" value="Trypsin-like serine proteases"/>
    <property type="match status" value="2"/>
</dbReference>
<proteinExistence type="predicted"/>
<evidence type="ECO:0000313" key="4">
    <source>
        <dbReference type="Proteomes" id="UP000503011"/>
    </source>
</evidence>
<name>A0A6F8YPR4_9ACTN</name>
<reference evidence="3 4" key="1">
    <citation type="submission" date="2020-03" db="EMBL/GenBank/DDBJ databases">
        <title>Whole genome shotgun sequence of Phytohabitans suffuscus NBRC 105367.</title>
        <authorList>
            <person name="Komaki H."/>
            <person name="Tamura T."/>
        </authorList>
    </citation>
    <scope>NUCLEOTIDE SEQUENCE [LARGE SCALE GENOMIC DNA]</scope>
    <source>
        <strain evidence="3 4">NBRC 105367</strain>
    </source>
</reference>
<accession>A0A6F8YPR4</accession>
<evidence type="ECO:0008006" key="5">
    <source>
        <dbReference type="Google" id="ProtNLM"/>
    </source>
</evidence>
<feature type="transmembrane region" description="Helical" evidence="2">
    <location>
        <begin position="128"/>
        <end position="148"/>
    </location>
</feature>
<evidence type="ECO:0000256" key="2">
    <source>
        <dbReference type="SAM" id="Phobius"/>
    </source>
</evidence>
<keyword evidence="2" id="KW-0472">Membrane</keyword>
<keyword evidence="4" id="KW-1185">Reference proteome</keyword>
<dbReference type="InterPro" id="IPR001940">
    <property type="entry name" value="Peptidase_S1C"/>
</dbReference>
<dbReference type="AlphaFoldDB" id="A0A6F8YPR4"/>
<keyword evidence="2" id="KW-1133">Transmembrane helix</keyword>
<reference evidence="3 4" key="2">
    <citation type="submission" date="2020-03" db="EMBL/GenBank/DDBJ databases">
        <authorList>
            <person name="Ichikawa N."/>
            <person name="Kimura A."/>
            <person name="Kitahashi Y."/>
            <person name="Uohara A."/>
        </authorList>
    </citation>
    <scope>NUCLEOTIDE SEQUENCE [LARGE SCALE GENOMIC DNA]</scope>
    <source>
        <strain evidence="3 4">NBRC 105367</strain>
    </source>
</reference>
<dbReference type="Pfam" id="PF13365">
    <property type="entry name" value="Trypsin_2"/>
    <property type="match status" value="1"/>
</dbReference>
<dbReference type="GO" id="GO:0004252">
    <property type="term" value="F:serine-type endopeptidase activity"/>
    <property type="evidence" value="ECO:0007669"/>
    <property type="project" value="InterPro"/>
</dbReference>
<gene>
    <name evidence="3" type="ORF">Psuf_052010</name>
</gene>
<protein>
    <recommendedName>
        <fullName evidence="5">Serine protease</fullName>
    </recommendedName>
</protein>